<dbReference type="EMBL" id="SSNZ01000002">
    <property type="protein sequence ID" value="THF51439.1"/>
    <property type="molecule type" value="Genomic_DNA"/>
</dbReference>
<comment type="caution">
    <text evidence="3">The sequence shown here is derived from an EMBL/GenBank/DDBJ whole genome shotgun (WGS) entry which is preliminary data.</text>
</comment>
<reference evidence="3 4" key="1">
    <citation type="submission" date="2019-04" db="EMBL/GenBank/DDBJ databases">
        <title>Flavobacterium sp. nov. isolated from construction timber.</title>
        <authorList>
            <person name="Lin S.-Y."/>
            <person name="Chang C.-T."/>
            <person name="Young C.-C."/>
        </authorList>
    </citation>
    <scope>NUCLEOTIDE SEQUENCE [LARGE SCALE GENOMIC DNA]</scope>
    <source>
        <strain evidence="3 4">CC-CTC003</strain>
    </source>
</reference>
<name>A0A4S4A0L8_9FLAO</name>
<dbReference type="Proteomes" id="UP000307507">
    <property type="component" value="Unassembled WGS sequence"/>
</dbReference>
<dbReference type="InterPro" id="IPR025665">
    <property type="entry name" value="Beta-barrel_OMP_2"/>
</dbReference>
<organism evidence="3 4">
    <name type="scientific">Flavobacterium supellecticarium</name>
    <dbReference type="NCBI Taxonomy" id="2565924"/>
    <lineage>
        <taxon>Bacteria</taxon>
        <taxon>Pseudomonadati</taxon>
        <taxon>Bacteroidota</taxon>
        <taxon>Flavobacteriia</taxon>
        <taxon>Flavobacteriales</taxon>
        <taxon>Flavobacteriaceae</taxon>
        <taxon>Flavobacterium</taxon>
    </lineage>
</organism>
<dbReference type="RefSeq" id="WP_136402423.1">
    <property type="nucleotide sequence ID" value="NZ_SSNZ01000002.1"/>
</dbReference>
<dbReference type="SUPFAM" id="SSF56925">
    <property type="entry name" value="OMPA-like"/>
    <property type="match status" value="1"/>
</dbReference>
<protein>
    <submittedName>
        <fullName evidence="3">PorT family protein</fullName>
    </submittedName>
</protein>
<dbReference type="InterPro" id="IPR011250">
    <property type="entry name" value="OMP/PagP_B-barrel"/>
</dbReference>
<accession>A0A4S4A0L8</accession>
<feature type="signal peptide" evidence="1">
    <location>
        <begin position="1"/>
        <end position="19"/>
    </location>
</feature>
<keyword evidence="4" id="KW-1185">Reference proteome</keyword>
<sequence>MRKILLFALLLITSLSVQAQIKFEEGYIIKNGNERMSCWIKNLDWRNNPKEIEYKRDQNGVVETANWSNTKEFGFINQKVKFISAWIKLDRSSEKQNSLSKSPEPVFNEEGQFLRVLVQGDASLYLFEDENSYKFFYSHNGSEIEPLIFKSYLEGTEIRANEEYKNQLYTNLKCEAITRDLLRATRYRDNDLIALFEKYNTCKNPSGTATAFKQEIVRKSALHLSARIGLNTTSASFDSNSKNFGEPYVDFGNKMTFRIGAELEYILPLYGNKWSLILEPSFQSYKSEIIQDGYTHSLDYKSLDIPVGVRYYMHLNDKSALFINGIFSYNIDLGSKLVYTVYKQPTEVNVDPVYNFGIGAGFRFLERFSFELRYATNRSLVNTQTQYDSKYNTTSFILGYRLF</sequence>
<feature type="domain" description="Outer membrane protein beta-barrel" evidence="2">
    <location>
        <begin position="220"/>
        <end position="375"/>
    </location>
</feature>
<keyword evidence="1" id="KW-0732">Signal</keyword>
<evidence type="ECO:0000256" key="1">
    <source>
        <dbReference type="SAM" id="SignalP"/>
    </source>
</evidence>
<dbReference type="OrthoDB" id="921445at2"/>
<evidence type="ECO:0000313" key="3">
    <source>
        <dbReference type="EMBL" id="THF51439.1"/>
    </source>
</evidence>
<proteinExistence type="predicted"/>
<feature type="chain" id="PRO_5020761671" evidence="1">
    <location>
        <begin position="20"/>
        <end position="403"/>
    </location>
</feature>
<dbReference type="AlphaFoldDB" id="A0A4S4A0L8"/>
<evidence type="ECO:0000259" key="2">
    <source>
        <dbReference type="Pfam" id="PF13568"/>
    </source>
</evidence>
<dbReference type="Pfam" id="PF13568">
    <property type="entry name" value="OMP_b-brl_2"/>
    <property type="match status" value="1"/>
</dbReference>
<gene>
    <name evidence="3" type="ORF">E6C50_06665</name>
</gene>
<evidence type="ECO:0000313" key="4">
    <source>
        <dbReference type="Proteomes" id="UP000307507"/>
    </source>
</evidence>